<feature type="non-terminal residue" evidence="1">
    <location>
        <position position="1"/>
    </location>
</feature>
<dbReference type="VEuPathDB" id="FungiDB:RhiirFUN_010453"/>
<dbReference type="InterPro" id="IPR012337">
    <property type="entry name" value="RNaseH-like_sf"/>
</dbReference>
<dbReference type="HOGENOM" id="CLU_1083999_0_0_1"/>
<evidence type="ECO:0008006" key="2">
    <source>
        <dbReference type="Google" id="ProtNLM"/>
    </source>
</evidence>
<proteinExistence type="predicted"/>
<evidence type="ECO:0000313" key="1">
    <source>
        <dbReference type="EMBL" id="ESA11351.1"/>
    </source>
</evidence>
<gene>
    <name evidence="1" type="ORF">GLOINDRAFT_84619</name>
</gene>
<accession>U9U6X3</accession>
<dbReference type="EMBL" id="KI286100">
    <property type="protein sequence ID" value="ESA11351.1"/>
    <property type="molecule type" value="Genomic_DNA"/>
</dbReference>
<dbReference type="AlphaFoldDB" id="U9U6X3"/>
<name>U9U6X3_RHIID</name>
<dbReference type="SUPFAM" id="SSF53098">
    <property type="entry name" value="Ribonuclease H-like"/>
    <property type="match status" value="1"/>
</dbReference>
<organism evidence="1">
    <name type="scientific">Rhizophagus irregularis (strain DAOM 181602 / DAOM 197198 / MUCL 43194)</name>
    <name type="common">Arbuscular mycorrhizal fungus</name>
    <name type="synonym">Glomus intraradices</name>
    <dbReference type="NCBI Taxonomy" id="747089"/>
    <lineage>
        <taxon>Eukaryota</taxon>
        <taxon>Fungi</taxon>
        <taxon>Fungi incertae sedis</taxon>
        <taxon>Mucoromycota</taxon>
        <taxon>Glomeromycotina</taxon>
        <taxon>Glomeromycetes</taxon>
        <taxon>Glomerales</taxon>
        <taxon>Glomeraceae</taxon>
        <taxon>Rhizophagus</taxon>
    </lineage>
</organism>
<reference evidence="1" key="1">
    <citation type="submission" date="2013-07" db="EMBL/GenBank/DDBJ databases">
        <title>The genome of an arbuscular mycorrhizal fungus provides insights into the evolution of the oldest plant symbiosis.</title>
        <authorList>
            <consortium name="DOE Joint Genome Institute"/>
            <person name="Tisserant E."/>
            <person name="Malbreil M."/>
            <person name="Kuo A."/>
            <person name="Kohler A."/>
            <person name="Symeonidi A."/>
            <person name="Balestrini R."/>
            <person name="Charron P."/>
            <person name="Duensing N."/>
            <person name="Frei-dit-Frey N."/>
            <person name="Gianinazzi-Pearson V."/>
            <person name="Gilbert B."/>
            <person name="Handa Y."/>
            <person name="Hijri M."/>
            <person name="Kaul R."/>
            <person name="Kawaguchi M."/>
            <person name="Krajinski F."/>
            <person name="Lammers P."/>
            <person name="Lapierre D."/>
            <person name="Masclaux F.G."/>
            <person name="Murat C."/>
            <person name="Morin E."/>
            <person name="Ndikumana S."/>
            <person name="Pagni M."/>
            <person name="Petitpierre D."/>
            <person name="Requena N."/>
            <person name="Rosikiewicz P."/>
            <person name="Riley R."/>
            <person name="Saito K."/>
            <person name="San Clemente H."/>
            <person name="Shapiro H."/>
            <person name="van Tuinen D."/>
            <person name="Becard G."/>
            <person name="Bonfante P."/>
            <person name="Paszkowski U."/>
            <person name="Shachar-Hill Y."/>
            <person name="Young J.P."/>
            <person name="Sanders I.R."/>
            <person name="Henrissat B."/>
            <person name="Rensing S.A."/>
            <person name="Grigoriev I.V."/>
            <person name="Corradi N."/>
            <person name="Roux C."/>
            <person name="Martin F."/>
        </authorList>
    </citation>
    <scope>NUCLEOTIDE SEQUENCE</scope>
    <source>
        <strain evidence="1">DAOM 197198</strain>
    </source>
</reference>
<protein>
    <recommendedName>
        <fullName evidence="2">DUF659 domain-containing protein</fullName>
    </recommendedName>
</protein>
<sequence>FLSSWTLKTTCFSILDFGNNGFFDYGLKDDRFFSSWTLKTMENEEDEDDEERKKETYLVMQYQVKETPSSAICGKEYIQKNAFTGNAISHLRLKYDITQTEEKLSKGIVLTMKRKNHSKQRQIELRQFLVDWVVLDSQPLSTVQNNASNMKKCVQDMEGVNWLGCTVHTLQLVVGKGMKPAEVLIARAKQLINFFMRPKQSERFKDVQSRFPELADELELQITLQNTEEDNEENEQEKIKPSNISKYLHLIANSPTC</sequence>